<gene>
    <name evidence="11" type="ORF">g.45399</name>
</gene>
<dbReference type="GO" id="GO:0005524">
    <property type="term" value="F:ATP binding"/>
    <property type="evidence" value="ECO:0007669"/>
    <property type="project" value="UniProtKB-KW"/>
</dbReference>
<dbReference type="SUPFAM" id="SSF56112">
    <property type="entry name" value="Protein kinase-like (PK-like)"/>
    <property type="match status" value="1"/>
</dbReference>
<evidence type="ECO:0000256" key="9">
    <source>
        <dbReference type="ARBA" id="ARBA00023136"/>
    </source>
</evidence>
<keyword evidence="3" id="KW-0808">Transferase</keyword>
<keyword evidence="5" id="KW-0547">Nucleotide-binding</keyword>
<feature type="non-terminal residue" evidence="11">
    <location>
        <position position="1"/>
    </location>
</feature>
<dbReference type="PANTHER" id="PTHR23255">
    <property type="entry name" value="TRANSFORMING GROWTH FACTOR-BETA RECEPTOR TYPE I AND II"/>
    <property type="match status" value="1"/>
</dbReference>
<reference evidence="11" key="1">
    <citation type="submission" date="2015-11" db="EMBL/GenBank/DDBJ databases">
        <title>De novo transcriptome assembly of four potential Pierce s Disease insect vectors from Arizona vineyards.</title>
        <authorList>
            <person name="Tassone E.E."/>
        </authorList>
    </citation>
    <scope>NUCLEOTIDE SEQUENCE</scope>
</reference>
<dbReference type="InterPro" id="IPR000333">
    <property type="entry name" value="TGFB_receptor"/>
</dbReference>
<evidence type="ECO:0000256" key="4">
    <source>
        <dbReference type="ARBA" id="ARBA00022692"/>
    </source>
</evidence>
<dbReference type="AlphaFoldDB" id="A0A1B6EN08"/>
<keyword evidence="9" id="KW-0472">Membrane</keyword>
<evidence type="ECO:0000256" key="6">
    <source>
        <dbReference type="ARBA" id="ARBA00022777"/>
    </source>
</evidence>
<accession>A0A1B6EN08</accession>
<sequence>EVLTNTLKAPSAEYFKMTDMYSVGLIYWEMTRRCVITEHKVLIPFDYELPFYEMVNSLAPSVEEMTKLVVGAKLRPQVPQNWAQDDTLAAMAKVMQECWSHEP</sequence>
<dbReference type="InterPro" id="IPR011009">
    <property type="entry name" value="Kinase-like_dom_sf"/>
</dbReference>
<evidence type="ECO:0000256" key="5">
    <source>
        <dbReference type="ARBA" id="ARBA00022741"/>
    </source>
</evidence>
<evidence type="ECO:0000256" key="7">
    <source>
        <dbReference type="ARBA" id="ARBA00022840"/>
    </source>
</evidence>
<comment type="subcellular location">
    <subcellularLocation>
        <location evidence="1">Membrane</location>
        <topology evidence="1">Single-pass type I membrane protein</topology>
    </subcellularLocation>
</comment>
<evidence type="ECO:0000256" key="10">
    <source>
        <dbReference type="ARBA" id="ARBA00023170"/>
    </source>
</evidence>
<keyword evidence="7" id="KW-0067">ATP-binding</keyword>
<dbReference type="GO" id="GO:0043235">
    <property type="term" value="C:receptor complex"/>
    <property type="evidence" value="ECO:0007669"/>
    <property type="project" value="TreeGrafter"/>
</dbReference>
<keyword evidence="8" id="KW-1133">Transmembrane helix</keyword>
<protein>
    <recommendedName>
        <fullName evidence="12">Receptor protein serine/threonine kinase</fullName>
    </recommendedName>
</protein>
<evidence type="ECO:0008006" key="12">
    <source>
        <dbReference type="Google" id="ProtNLM"/>
    </source>
</evidence>
<feature type="non-terminal residue" evidence="11">
    <location>
        <position position="103"/>
    </location>
</feature>
<dbReference type="EMBL" id="GECZ01030451">
    <property type="protein sequence ID" value="JAS39318.1"/>
    <property type="molecule type" value="Transcribed_RNA"/>
</dbReference>
<keyword evidence="6" id="KW-0418">Kinase</keyword>
<keyword evidence="2" id="KW-0723">Serine/threonine-protein kinase</keyword>
<proteinExistence type="predicted"/>
<dbReference type="GO" id="GO:0004675">
    <property type="term" value="F:transmembrane receptor protein serine/threonine kinase activity"/>
    <property type="evidence" value="ECO:0007669"/>
    <property type="project" value="InterPro"/>
</dbReference>
<dbReference type="PANTHER" id="PTHR23255:SF72">
    <property type="entry name" value="RECEPTOR PROTEIN SERINE_THREONINE KINASE"/>
    <property type="match status" value="1"/>
</dbReference>
<evidence type="ECO:0000256" key="2">
    <source>
        <dbReference type="ARBA" id="ARBA00022527"/>
    </source>
</evidence>
<dbReference type="GO" id="GO:0071363">
    <property type="term" value="P:cellular response to growth factor stimulus"/>
    <property type="evidence" value="ECO:0007669"/>
    <property type="project" value="TreeGrafter"/>
</dbReference>
<dbReference type="Gene3D" id="1.10.510.10">
    <property type="entry name" value="Transferase(Phosphotransferase) domain 1"/>
    <property type="match status" value="1"/>
</dbReference>
<name>A0A1B6EN08_9HEMI</name>
<evidence type="ECO:0000256" key="3">
    <source>
        <dbReference type="ARBA" id="ARBA00022679"/>
    </source>
</evidence>
<evidence type="ECO:0000256" key="8">
    <source>
        <dbReference type="ARBA" id="ARBA00022989"/>
    </source>
</evidence>
<organism evidence="11">
    <name type="scientific">Cuerna arida</name>
    <dbReference type="NCBI Taxonomy" id="1464854"/>
    <lineage>
        <taxon>Eukaryota</taxon>
        <taxon>Metazoa</taxon>
        <taxon>Ecdysozoa</taxon>
        <taxon>Arthropoda</taxon>
        <taxon>Hexapoda</taxon>
        <taxon>Insecta</taxon>
        <taxon>Pterygota</taxon>
        <taxon>Neoptera</taxon>
        <taxon>Paraneoptera</taxon>
        <taxon>Hemiptera</taxon>
        <taxon>Auchenorrhyncha</taxon>
        <taxon>Membracoidea</taxon>
        <taxon>Cicadellidae</taxon>
        <taxon>Cicadellinae</taxon>
        <taxon>Proconiini</taxon>
        <taxon>Cuerna</taxon>
    </lineage>
</organism>
<evidence type="ECO:0000313" key="11">
    <source>
        <dbReference type="EMBL" id="JAS39318.1"/>
    </source>
</evidence>
<keyword evidence="10" id="KW-0675">Receptor</keyword>
<evidence type="ECO:0000256" key="1">
    <source>
        <dbReference type="ARBA" id="ARBA00004479"/>
    </source>
</evidence>
<keyword evidence="4" id="KW-0812">Transmembrane</keyword>
<dbReference type="GO" id="GO:0005886">
    <property type="term" value="C:plasma membrane"/>
    <property type="evidence" value="ECO:0007669"/>
    <property type="project" value="TreeGrafter"/>
</dbReference>